<feature type="transmembrane region" description="Helical" evidence="1">
    <location>
        <begin position="33"/>
        <end position="56"/>
    </location>
</feature>
<dbReference type="Pfam" id="PF20152">
    <property type="entry name" value="DUF6534"/>
    <property type="match status" value="1"/>
</dbReference>
<accession>A0A4Z0A3M4</accession>
<name>A0A4Z0A3M4_9AGAM</name>
<dbReference type="STRING" id="135208.A0A4Z0A3M4"/>
<feature type="domain" description="DUF6534" evidence="2">
    <location>
        <begin position="5"/>
        <end position="75"/>
    </location>
</feature>
<dbReference type="EMBL" id="SFCI01000270">
    <property type="protein sequence ID" value="TFY80933.1"/>
    <property type="molecule type" value="Genomic_DNA"/>
</dbReference>
<reference evidence="3 4" key="1">
    <citation type="submission" date="2019-02" db="EMBL/GenBank/DDBJ databases">
        <title>Genome sequencing of the rare red list fungi Hericium alpestre (H. flagellum).</title>
        <authorList>
            <person name="Buettner E."/>
            <person name="Kellner H."/>
        </authorList>
    </citation>
    <scope>NUCLEOTIDE SEQUENCE [LARGE SCALE GENOMIC DNA]</scope>
    <source>
        <strain evidence="3 4">DSM 108284</strain>
    </source>
</reference>
<comment type="caution">
    <text evidence="3">The sequence shown here is derived from an EMBL/GenBank/DDBJ whole genome shotgun (WGS) entry which is preliminary data.</text>
</comment>
<dbReference type="Proteomes" id="UP000298061">
    <property type="component" value="Unassembled WGS sequence"/>
</dbReference>
<dbReference type="AlphaFoldDB" id="A0A4Z0A3M4"/>
<sequence length="132" mass="14870">MLSTLEAQKHQSTQSLVDILITYTIQTSFVPSLFSVGLIISFAIAPMSFIFMGIYFNCSQLHLNSLLCTLNIRRHIRLKASEMEPLDISRDIRFATKIPTMRTIGSNIMATSDRMDGVTEMVQTCGDHRIDP</sequence>
<proteinExistence type="predicted"/>
<evidence type="ECO:0000256" key="1">
    <source>
        <dbReference type="SAM" id="Phobius"/>
    </source>
</evidence>
<gene>
    <name evidence="3" type="ORF">EWM64_g3079</name>
</gene>
<keyword evidence="1" id="KW-1133">Transmembrane helix</keyword>
<evidence type="ECO:0000259" key="2">
    <source>
        <dbReference type="Pfam" id="PF20152"/>
    </source>
</evidence>
<keyword evidence="1" id="KW-0812">Transmembrane</keyword>
<evidence type="ECO:0000313" key="4">
    <source>
        <dbReference type="Proteomes" id="UP000298061"/>
    </source>
</evidence>
<protein>
    <recommendedName>
        <fullName evidence="2">DUF6534 domain-containing protein</fullName>
    </recommendedName>
</protein>
<dbReference type="OrthoDB" id="2745105at2759"/>
<evidence type="ECO:0000313" key="3">
    <source>
        <dbReference type="EMBL" id="TFY80933.1"/>
    </source>
</evidence>
<keyword evidence="4" id="KW-1185">Reference proteome</keyword>
<organism evidence="3 4">
    <name type="scientific">Hericium alpestre</name>
    <dbReference type="NCBI Taxonomy" id="135208"/>
    <lineage>
        <taxon>Eukaryota</taxon>
        <taxon>Fungi</taxon>
        <taxon>Dikarya</taxon>
        <taxon>Basidiomycota</taxon>
        <taxon>Agaricomycotina</taxon>
        <taxon>Agaricomycetes</taxon>
        <taxon>Russulales</taxon>
        <taxon>Hericiaceae</taxon>
        <taxon>Hericium</taxon>
    </lineage>
</organism>
<dbReference type="InterPro" id="IPR045339">
    <property type="entry name" value="DUF6534"/>
</dbReference>
<keyword evidence="1" id="KW-0472">Membrane</keyword>